<evidence type="ECO:0000256" key="5">
    <source>
        <dbReference type="PIRSR" id="PIRSR606689-2"/>
    </source>
</evidence>
<keyword evidence="3 4" id="KW-0342">GTP-binding</keyword>
<dbReference type="PROSITE" id="PS51417">
    <property type="entry name" value="ARF"/>
    <property type="match status" value="1"/>
</dbReference>
<evidence type="ECO:0000313" key="14">
    <source>
        <dbReference type="Proteomes" id="UP000325113"/>
    </source>
</evidence>
<name>A0A5A8CTQ2_CAFRO</name>
<dbReference type="SUPFAM" id="SSF52540">
    <property type="entry name" value="P-loop containing nucleoside triphosphate hydrolases"/>
    <property type="match status" value="1"/>
</dbReference>
<evidence type="ECO:0000256" key="6">
    <source>
        <dbReference type="RuleBase" id="RU003925"/>
    </source>
</evidence>
<dbReference type="GO" id="GO:0003924">
    <property type="term" value="F:GTPase activity"/>
    <property type="evidence" value="ECO:0007669"/>
    <property type="project" value="InterPro"/>
</dbReference>
<dbReference type="OMA" id="HYFCETH"/>
<feature type="binding site" evidence="4">
    <location>
        <begin position="26"/>
        <end position="33"/>
    </location>
    <ligand>
        <name>GTP</name>
        <dbReference type="ChEBI" id="CHEBI:37565"/>
    </ligand>
</feature>
<accession>A0A5A8CTQ2</accession>
<dbReference type="GO" id="GO:0046872">
    <property type="term" value="F:metal ion binding"/>
    <property type="evidence" value="ECO:0007669"/>
    <property type="project" value="UniProtKB-KW"/>
</dbReference>
<keyword evidence="5" id="KW-0479">Metal-binding</keyword>
<evidence type="ECO:0000256" key="4">
    <source>
        <dbReference type="PIRSR" id="PIRSR606689-1"/>
    </source>
</evidence>
<feature type="binding site" evidence="4">
    <location>
        <position position="72"/>
    </location>
    <ligand>
        <name>GTP</name>
        <dbReference type="ChEBI" id="CHEBI:37565"/>
    </ligand>
</feature>
<dbReference type="Gene3D" id="3.40.50.300">
    <property type="entry name" value="P-loop containing nucleotide triphosphate hydrolases"/>
    <property type="match status" value="1"/>
</dbReference>
<dbReference type="Proteomes" id="UP000324907">
    <property type="component" value="Unassembled WGS sequence"/>
</dbReference>
<comment type="caution">
    <text evidence="7">The sequence shown here is derived from an EMBL/GenBank/DDBJ whole genome shotgun (WGS) entry which is preliminary data.</text>
</comment>
<evidence type="ECO:0000256" key="3">
    <source>
        <dbReference type="ARBA" id="ARBA00023134"/>
    </source>
</evidence>
<keyword evidence="2 4" id="KW-0547">Nucleotide-binding</keyword>
<evidence type="ECO:0000313" key="12">
    <source>
        <dbReference type="Proteomes" id="UP000323011"/>
    </source>
</evidence>
<keyword evidence="5" id="KW-0460">Magnesium</keyword>
<dbReference type="EMBL" id="VLTL01000040">
    <property type="protein sequence ID" value="KAA0166398.1"/>
    <property type="molecule type" value="Genomic_DNA"/>
</dbReference>
<dbReference type="InterPro" id="IPR027417">
    <property type="entry name" value="P-loop_NTPase"/>
</dbReference>
<evidence type="ECO:0000313" key="11">
    <source>
        <dbReference type="Proteomes" id="UP000322899"/>
    </source>
</evidence>
<evidence type="ECO:0000313" key="9">
    <source>
        <dbReference type="EMBL" id="KAA0166398.1"/>
    </source>
</evidence>
<feature type="binding site" evidence="4">
    <location>
        <begin position="129"/>
        <end position="132"/>
    </location>
    <ligand>
        <name>GTP</name>
        <dbReference type="ChEBI" id="CHEBI:37565"/>
    </ligand>
</feature>
<dbReference type="FunFam" id="3.40.50.300:FF:000412">
    <property type="entry name" value="ADP-ribosylation factor 1"/>
    <property type="match status" value="1"/>
</dbReference>
<evidence type="ECO:0000313" key="13">
    <source>
        <dbReference type="Proteomes" id="UP000324907"/>
    </source>
</evidence>
<dbReference type="SMART" id="SM00178">
    <property type="entry name" value="SAR"/>
    <property type="match status" value="1"/>
</dbReference>
<dbReference type="EMBL" id="VLTN01000008">
    <property type="protein sequence ID" value="KAA0155161.1"/>
    <property type="molecule type" value="Genomic_DNA"/>
</dbReference>
<evidence type="ECO:0008006" key="15">
    <source>
        <dbReference type="Google" id="ProtNLM"/>
    </source>
</evidence>
<dbReference type="InterPro" id="IPR006689">
    <property type="entry name" value="Small_GTPase_ARF/SAR"/>
</dbReference>
<dbReference type="SMART" id="SM00177">
    <property type="entry name" value="ARF"/>
    <property type="match status" value="1"/>
</dbReference>
<evidence type="ECO:0000313" key="10">
    <source>
        <dbReference type="EMBL" id="KAA0167958.1"/>
    </source>
</evidence>
<feature type="binding site" evidence="5">
    <location>
        <position position="50"/>
    </location>
    <ligand>
        <name>Mg(2+)</name>
        <dbReference type="ChEBI" id="CHEBI:18420"/>
    </ligand>
</feature>
<evidence type="ECO:0000313" key="8">
    <source>
        <dbReference type="EMBL" id="KAA0161802.1"/>
    </source>
</evidence>
<sequence length="185" mass="20602">MGIVSSLIRGVFERLGTKDSRVLMLGLDAAGKTTILYKLKVGETVSTIPTIGFNVEKLQYKRCEMTTWDVGGQERLRRLWRHYYTGTDALIFVVDSADRERLSDAAEELSAVLSDPGMSECKSVLVYANKQDLPEALTPDEIASEMRMSEVAAGRKWWVQACVGVSNNGLYEGLDWLADRIMESA</sequence>
<proteinExistence type="inferred from homology"/>
<dbReference type="Proteomes" id="UP000325113">
    <property type="component" value="Unassembled WGS sequence"/>
</dbReference>
<dbReference type="CDD" id="cd00878">
    <property type="entry name" value="Arf_Arl"/>
    <property type="match status" value="1"/>
</dbReference>
<dbReference type="GO" id="GO:0005525">
    <property type="term" value="F:GTP binding"/>
    <property type="evidence" value="ECO:0007669"/>
    <property type="project" value="UniProtKB-KW"/>
</dbReference>
<dbReference type="EMBL" id="VLTM01000032">
    <property type="protein sequence ID" value="KAA0161802.1"/>
    <property type="molecule type" value="Genomic_DNA"/>
</dbReference>
<dbReference type="GO" id="GO:0030010">
    <property type="term" value="P:establishment of cell polarity"/>
    <property type="evidence" value="ECO:0007669"/>
    <property type="project" value="UniProtKB-ARBA"/>
</dbReference>
<comment type="similarity">
    <text evidence="1 6">Belongs to the small GTPase superfamily. Arf family.</text>
</comment>
<organism evidence="7 12">
    <name type="scientific">Cafeteria roenbergensis</name>
    <name type="common">Marine flagellate</name>
    <dbReference type="NCBI Taxonomy" id="33653"/>
    <lineage>
        <taxon>Eukaryota</taxon>
        <taxon>Sar</taxon>
        <taxon>Stramenopiles</taxon>
        <taxon>Bigyra</taxon>
        <taxon>Opalozoa</taxon>
        <taxon>Bicosoecida</taxon>
        <taxon>Cafeteriaceae</taxon>
        <taxon>Cafeteria</taxon>
    </lineage>
</organism>
<dbReference type="OrthoDB" id="34781at2759"/>
<feature type="binding site" evidence="5">
    <location>
        <position position="33"/>
    </location>
    <ligand>
        <name>Mg(2+)</name>
        <dbReference type="ChEBI" id="CHEBI:18420"/>
    </ligand>
</feature>
<gene>
    <name evidence="10" type="ORF">FNF27_07206</name>
    <name evidence="9" type="ORF">FNF28_03167</name>
    <name evidence="7" type="ORF">FNF29_01912</name>
    <name evidence="8" type="ORF">FNF31_03588</name>
</gene>
<dbReference type="EMBL" id="VLTO01000078">
    <property type="protein sequence ID" value="KAA0167958.1"/>
    <property type="molecule type" value="Genomic_DNA"/>
</dbReference>
<dbReference type="InterPro" id="IPR024156">
    <property type="entry name" value="Small_GTPase_ARF"/>
</dbReference>
<evidence type="ECO:0000313" key="7">
    <source>
        <dbReference type="EMBL" id="KAA0155161.1"/>
    </source>
</evidence>
<dbReference type="AlphaFoldDB" id="A0A5A8CTQ2"/>
<dbReference type="NCBIfam" id="TIGR00231">
    <property type="entry name" value="small_GTP"/>
    <property type="match status" value="1"/>
</dbReference>
<evidence type="ECO:0000256" key="1">
    <source>
        <dbReference type="ARBA" id="ARBA00010290"/>
    </source>
</evidence>
<reference evidence="11 12" key="1">
    <citation type="submission" date="2019-07" db="EMBL/GenBank/DDBJ databases">
        <title>Genomes of Cafeteria roenbergensis.</title>
        <authorList>
            <person name="Fischer M.G."/>
            <person name="Hackl T."/>
            <person name="Roman M."/>
        </authorList>
    </citation>
    <scope>NUCLEOTIDE SEQUENCE [LARGE SCALE GENOMIC DNA]</scope>
    <source>
        <strain evidence="7 12">BVI</strain>
        <strain evidence="8 14">Cflag</strain>
        <strain evidence="10 11">E4-10P</strain>
        <strain evidence="9 13">RCC970-E3</strain>
    </source>
</reference>
<dbReference type="Proteomes" id="UP000322899">
    <property type="component" value="Unassembled WGS sequence"/>
</dbReference>
<dbReference type="Pfam" id="PF00025">
    <property type="entry name" value="Arf"/>
    <property type="match status" value="1"/>
</dbReference>
<dbReference type="Proteomes" id="UP000323011">
    <property type="component" value="Unassembled WGS sequence"/>
</dbReference>
<keyword evidence="12" id="KW-1185">Reference proteome</keyword>
<dbReference type="PRINTS" id="PR00328">
    <property type="entry name" value="SAR1GTPBP"/>
</dbReference>
<evidence type="ECO:0000256" key="2">
    <source>
        <dbReference type="ARBA" id="ARBA00022741"/>
    </source>
</evidence>
<dbReference type="InterPro" id="IPR005225">
    <property type="entry name" value="Small_GTP-bd"/>
</dbReference>
<dbReference type="PANTHER" id="PTHR11711">
    <property type="entry name" value="ADP RIBOSYLATION FACTOR-RELATED"/>
    <property type="match status" value="1"/>
</dbReference>
<protein>
    <recommendedName>
        <fullName evidence="15">ADP-ribosylation factor</fullName>
    </recommendedName>
</protein>